<dbReference type="GO" id="GO:0070403">
    <property type="term" value="F:NAD+ binding"/>
    <property type="evidence" value="ECO:0007669"/>
    <property type="project" value="InterPro"/>
</dbReference>
<evidence type="ECO:0000256" key="2">
    <source>
        <dbReference type="ARBA" id="ARBA00007964"/>
    </source>
</evidence>
<evidence type="ECO:0000256" key="10">
    <source>
        <dbReference type="ARBA" id="ARBA00049260"/>
    </source>
</evidence>
<evidence type="ECO:0000259" key="12">
    <source>
        <dbReference type="PROSITE" id="PS51671"/>
    </source>
</evidence>
<gene>
    <name evidence="13" type="ORF">GND95_04615</name>
</gene>
<keyword evidence="5" id="KW-0827">Tyrosine biosynthesis</keyword>
<name>A0A7C8HF94_9FIRM</name>
<evidence type="ECO:0000256" key="6">
    <source>
        <dbReference type="ARBA" id="ARBA00022605"/>
    </source>
</evidence>
<sequence>MNKVGIIGLGLIGGSLAKALKQKCNINNIIAMDIENSALKKALEEKVINDFTTVVDEHFSDCDLIFICTPVKQISSYVKKLLPFIKDDCILTDVGSTKSVILNELNVILDNTNIHFIGGHPMTGSEKAGYGASKGHLFENAYYILTPQPSTPENKVEQLKNIIVSIGAIPVILSPQDHDLVTASISHVPHILASALVNMVKSLDGKDKYMHKLAAGGFKDITRIASSSPEMWHNICMTNQKEILYVINYLIEILMQFSSAVRNKEDDYIWNFFNSAKQYRDTFSNRSPGPFMKTYEIIVDIIDQPGSIASIATLLSNHGINIKNIGIINSREYENGVLQIIFDDETSQEKSIRLLQEMNYVIYKK</sequence>
<evidence type="ECO:0000256" key="9">
    <source>
        <dbReference type="ARBA" id="ARBA00023141"/>
    </source>
</evidence>
<dbReference type="InterPro" id="IPR008927">
    <property type="entry name" value="6-PGluconate_DH-like_C_sf"/>
</dbReference>
<feature type="domain" description="Prephenate/arogenate dehydrogenase" evidence="11">
    <location>
        <begin position="2"/>
        <end position="291"/>
    </location>
</feature>
<keyword evidence="6" id="KW-0028">Amino-acid biosynthesis</keyword>
<comment type="catalytic activity">
    <reaction evidence="10">
        <text>prephenate + NAD(+) = 3-(4-hydroxyphenyl)pyruvate + CO2 + NADH</text>
        <dbReference type="Rhea" id="RHEA:13869"/>
        <dbReference type="ChEBI" id="CHEBI:16526"/>
        <dbReference type="ChEBI" id="CHEBI:29934"/>
        <dbReference type="ChEBI" id="CHEBI:36242"/>
        <dbReference type="ChEBI" id="CHEBI:57540"/>
        <dbReference type="ChEBI" id="CHEBI:57945"/>
        <dbReference type="EC" id="1.3.1.12"/>
    </reaction>
</comment>
<evidence type="ECO:0000256" key="1">
    <source>
        <dbReference type="ARBA" id="ARBA00005067"/>
    </source>
</evidence>
<dbReference type="Gene3D" id="3.30.70.260">
    <property type="match status" value="1"/>
</dbReference>
<comment type="caution">
    <text evidence="13">The sequence shown here is derived from an EMBL/GenBank/DDBJ whole genome shotgun (WGS) entry which is preliminary data.</text>
</comment>
<dbReference type="PROSITE" id="PS51176">
    <property type="entry name" value="PDH_ADH"/>
    <property type="match status" value="1"/>
</dbReference>
<dbReference type="EMBL" id="WSLF01000003">
    <property type="protein sequence ID" value="KAE9635434.1"/>
    <property type="molecule type" value="Genomic_DNA"/>
</dbReference>
<keyword evidence="14" id="KW-1185">Reference proteome</keyword>
<dbReference type="Proteomes" id="UP000483018">
    <property type="component" value="Unassembled WGS sequence"/>
</dbReference>
<dbReference type="InterPro" id="IPR002912">
    <property type="entry name" value="ACT_dom"/>
</dbReference>
<evidence type="ECO:0000256" key="4">
    <source>
        <dbReference type="ARBA" id="ARBA00016891"/>
    </source>
</evidence>
<dbReference type="OrthoDB" id="9802008at2"/>
<dbReference type="InterPro" id="IPR046825">
    <property type="entry name" value="PDH_C"/>
</dbReference>
<evidence type="ECO:0000256" key="5">
    <source>
        <dbReference type="ARBA" id="ARBA00022498"/>
    </source>
</evidence>
<feature type="domain" description="ACT" evidence="12">
    <location>
        <begin position="296"/>
        <end position="365"/>
    </location>
</feature>
<dbReference type="PANTHER" id="PTHR21363">
    <property type="entry name" value="PREPHENATE DEHYDROGENASE"/>
    <property type="match status" value="1"/>
</dbReference>
<dbReference type="InterPro" id="IPR036291">
    <property type="entry name" value="NAD(P)-bd_dom_sf"/>
</dbReference>
<dbReference type="EC" id="1.3.1.12" evidence="3"/>
<dbReference type="InterPro" id="IPR003099">
    <property type="entry name" value="Prephen_DH"/>
</dbReference>
<dbReference type="GO" id="GO:0008977">
    <property type="term" value="F:prephenate dehydrogenase (NAD+) activity"/>
    <property type="evidence" value="ECO:0007669"/>
    <property type="project" value="UniProtKB-EC"/>
</dbReference>
<accession>A0A7C8HF94</accession>
<dbReference type="FunFam" id="1.10.3660.10:FF:000003">
    <property type="entry name" value="Prephenate dehydrogenase"/>
    <property type="match status" value="1"/>
</dbReference>
<comment type="similarity">
    <text evidence="2">Belongs to the prephenate/arogenate dehydrogenase family.</text>
</comment>
<dbReference type="PANTHER" id="PTHR21363:SF0">
    <property type="entry name" value="PREPHENATE DEHYDROGENASE [NADP(+)]"/>
    <property type="match status" value="1"/>
</dbReference>
<keyword evidence="8" id="KW-0520">NAD</keyword>
<dbReference type="SUPFAM" id="SSF48179">
    <property type="entry name" value="6-phosphogluconate dehydrogenase C-terminal domain-like"/>
    <property type="match status" value="1"/>
</dbReference>
<dbReference type="FunFam" id="3.40.50.720:FF:000208">
    <property type="entry name" value="Prephenate dehydrogenase"/>
    <property type="match status" value="1"/>
</dbReference>
<dbReference type="SUPFAM" id="SSF51735">
    <property type="entry name" value="NAD(P)-binding Rossmann-fold domains"/>
    <property type="match status" value="1"/>
</dbReference>
<dbReference type="AlphaFoldDB" id="A0A7C8HF94"/>
<proteinExistence type="inferred from homology"/>
<evidence type="ECO:0000259" key="11">
    <source>
        <dbReference type="PROSITE" id="PS51176"/>
    </source>
</evidence>
<dbReference type="InterPro" id="IPR050812">
    <property type="entry name" value="Preph/Arog_dehydrog"/>
</dbReference>
<organism evidence="13 14">
    <name type="scientific">Defluviitalea raffinosedens</name>
    <dbReference type="NCBI Taxonomy" id="1450156"/>
    <lineage>
        <taxon>Bacteria</taxon>
        <taxon>Bacillati</taxon>
        <taxon>Bacillota</taxon>
        <taxon>Clostridia</taxon>
        <taxon>Lachnospirales</taxon>
        <taxon>Defluviitaleaceae</taxon>
        <taxon>Defluviitalea</taxon>
    </lineage>
</organism>
<dbReference type="Gene3D" id="1.10.3660.10">
    <property type="entry name" value="6-phosphogluconate dehydrogenase C-terminal like domain"/>
    <property type="match status" value="1"/>
</dbReference>
<dbReference type="InterPro" id="IPR045865">
    <property type="entry name" value="ACT-like_dom_sf"/>
</dbReference>
<evidence type="ECO:0000313" key="14">
    <source>
        <dbReference type="Proteomes" id="UP000483018"/>
    </source>
</evidence>
<dbReference type="UniPathway" id="UPA00122">
    <property type="reaction ID" value="UER00961"/>
</dbReference>
<evidence type="ECO:0000256" key="7">
    <source>
        <dbReference type="ARBA" id="ARBA00023002"/>
    </source>
</evidence>
<dbReference type="PROSITE" id="PS51671">
    <property type="entry name" value="ACT"/>
    <property type="match status" value="1"/>
</dbReference>
<dbReference type="GO" id="GO:0006571">
    <property type="term" value="P:tyrosine biosynthetic process"/>
    <property type="evidence" value="ECO:0007669"/>
    <property type="project" value="UniProtKB-UniPathway"/>
</dbReference>
<dbReference type="GO" id="GO:0004665">
    <property type="term" value="F:prephenate dehydrogenase (NADP+) activity"/>
    <property type="evidence" value="ECO:0007669"/>
    <property type="project" value="InterPro"/>
</dbReference>
<evidence type="ECO:0000256" key="3">
    <source>
        <dbReference type="ARBA" id="ARBA00012068"/>
    </source>
</evidence>
<evidence type="ECO:0000313" key="13">
    <source>
        <dbReference type="EMBL" id="KAE9635434.1"/>
    </source>
</evidence>
<protein>
    <recommendedName>
        <fullName evidence="4">Prephenate dehydrogenase</fullName>
        <ecNumber evidence="3">1.3.1.12</ecNumber>
    </recommendedName>
</protein>
<reference evidence="13 14" key="1">
    <citation type="submission" date="2019-12" db="EMBL/GenBank/DDBJ databases">
        <title>Defluviitalea raffinosedens, isolated from a biogas fermenter, genome sequencing and characterization.</title>
        <authorList>
            <person name="Rettenmaier R."/>
            <person name="Schneider M."/>
            <person name="Neuhaus K."/>
            <person name="Liebl W."/>
            <person name="Zverlov V."/>
        </authorList>
    </citation>
    <scope>NUCLEOTIDE SEQUENCE [LARGE SCALE GENOMIC DNA]</scope>
    <source>
        <strain evidence="13 14">249c-K6</strain>
    </source>
</reference>
<comment type="pathway">
    <text evidence="1">Amino-acid biosynthesis; L-tyrosine biosynthesis; (4-hydroxyphenyl)pyruvate from prephenate (NAD(+) route): step 1/1.</text>
</comment>
<keyword evidence="9" id="KW-0057">Aromatic amino acid biosynthesis</keyword>
<keyword evidence="7" id="KW-0560">Oxidoreductase</keyword>
<dbReference type="RefSeq" id="WP_158739682.1">
    <property type="nucleotide sequence ID" value="NZ_WSLF01000003.1"/>
</dbReference>
<dbReference type="SUPFAM" id="SSF55021">
    <property type="entry name" value="ACT-like"/>
    <property type="match status" value="1"/>
</dbReference>
<dbReference type="InterPro" id="IPR046826">
    <property type="entry name" value="PDH_N"/>
</dbReference>
<dbReference type="Pfam" id="PF02153">
    <property type="entry name" value="PDH_N"/>
    <property type="match status" value="1"/>
</dbReference>
<dbReference type="Gene3D" id="3.40.50.720">
    <property type="entry name" value="NAD(P)-binding Rossmann-like Domain"/>
    <property type="match status" value="1"/>
</dbReference>
<dbReference type="Pfam" id="PF20463">
    <property type="entry name" value="PDH_C"/>
    <property type="match status" value="1"/>
</dbReference>
<evidence type="ECO:0000256" key="8">
    <source>
        <dbReference type="ARBA" id="ARBA00023027"/>
    </source>
</evidence>